<evidence type="ECO:0000259" key="8">
    <source>
        <dbReference type="PROSITE" id="PS50928"/>
    </source>
</evidence>
<organism evidence="9 10">
    <name type="scientific">Hypericibacter terrae</name>
    <dbReference type="NCBI Taxonomy" id="2602015"/>
    <lineage>
        <taxon>Bacteria</taxon>
        <taxon>Pseudomonadati</taxon>
        <taxon>Pseudomonadota</taxon>
        <taxon>Alphaproteobacteria</taxon>
        <taxon>Rhodospirillales</taxon>
        <taxon>Dongiaceae</taxon>
        <taxon>Hypericibacter</taxon>
    </lineage>
</organism>
<evidence type="ECO:0000256" key="2">
    <source>
        <dbReference type="ARBA" id="ARBA00022448"/>
    </source>
</evidence>
<dbReference type="EMBL" id="CP042906">
    <property type="protein sequence ID" value="QEX19403.1"/>
    <property type="molecule type" value="Genomic_DNA"/>
</dbReference>
<evidence type="ECO:0000313" key="10">
    <source>
        <dbReference type="Proteomes" id="UP000326202"/>
    </source>
</evidence>
<gene>
    <name evidence="9" type="ORF">FRZ44_47160</name>
</gene>
<name>A0A5J6MPU6_9PROT</name>
<keyword evidence="4 7" id="KW-0812">Transmembrane</keyword>
<feature type="transmembrane region" description="Helical" evidence="7">
    <location>
        <begin position="151"/>
        <end position="167"/>
    </location>
</feature>
<dbReference type="InterPro" id="IPR050366">
    <property type="entry name" value="BP-dependent_transpt_permease"/>
</dbReference>
<evidence type="ECO:0000256" key="4">
    <source>
        <dbReference type="ARBA" id="ARBA00022692"/>
    </source>
</evidence>
<dbReference type="CDD" id="cd06261">
    <property type="entry name" value="TM_PBP2"/>
    <property type="match status" value="1"/>
</dbReference>
<dbReference type="GO" id="GO:0005886">
    <property type="term" value="C:plasma membrane"/>
    <property type="evidence" value="ECO:0007669"/>
    <property type="project" value="UniProtKB-SubCell"/>
</dbReference>
<evidence type="ECO:0000256" key="7">
    <source>
        <dbReference type="RuleBase" id="RU363032"/>
    </source>
</evidence>
<keyword evidence="5 7" id="KW-1133">Transmembrane helix</keyword>
<dbReference type="InterPro" id="IPR000515">
    <property type="entry name" value="MetI-like"/>
</dbReference>
<feature type="transmembrane region" description="Helical" evidence="7">
    <location>
        <begin position="254"/>
        <end position="280"/>
    </location>
</feature>
<comment type="subcellular location">
    <subcellularLocation>
        <location evidence="1 7">Cell membrane</location>
        <topology evidence="1 7">Multi-pass membrane protein</topology>
    </subcellularLocation>
</comment>
<evidence type="ECO:0000313" key="9">
    <source>
        <dbReference type="EMBL" id="QEX19403.1"/>
    </source>
</evidence>
<proteinExistence type="inferred from homology"/>
<dbReference type="OrthoDB" id="9805884at2"/>
<dbReference type="SUPFAM" id="SSF161098">
    <property type="entry name" value="MetI-like"/>
    <property type="match status" value="1"/>
</dbReference>
<protein>
    <submittedName>
        <fullName evidence="9">ABC transporter permease</fullName>
    </submittedName>
</protein>
<dbReference type="PANTHER" id="PTHR43386">
    <property type="entry name" value="OLIGOPEPTIDE TRANSPORT SYSTEM PERMEASE PROTEIN APPC"/>
    <property type="match status" value="1"/>
</dbReference>
<dbReference type="InterPro" id="IPR035906">
    <property type="entry name" value="MetI-like_sf"/>
</dbReference>
<dbReference type="Proteomes" id="UP000326202">
    <property type="component" value="Chromosome"/>
</dbReference>
<dbReference type="PANTHER" id="PTHR43386:SF25">
    <property type="entry name" value="PEPTIDE ABC TRANSPORTER PERMEASE PROTEIN"/>
    <property type="match status" value="1"/>
</dbReference>
<feature type="transmembrane region" description="Helical" evidence="7">
    <location>
        <begin position="211"/>
        <end position="234"/>
    </location>
</feature>
<dbReference type="Pfam" id="PF00528">
    <property type="entry name" value="BPD_transp_1"/>
    <property type="match status" value="1"/>
</dbReference>
<evidence type="ECO:0000256" key="6">
    <source>
        <dbReference type="ARBA" id="ARBA00023136"/>
    </source>
</evidence>
<dbReference type="PROSITE" id="PS50928">
    <property type="entry name" value="ABC_TM1"/>
    <property type="match status" value="1"/>
</dbReference>
<feature type="transmembrane region" description="Helical" evidence="7">
    <location>
        <begin position="28"/>
        <end position="49"/>
    </location>
</feature>
<feature type="transmembrane region" description="Helical" evidence="7">
    <location>
        <begin position="90"/>
        <end position="115"/>
    </location>
</feature>
<dbReference type="GO" id="GO:0055085">
    <property type="term" value="P:transmembrane transport"/>
    <property type="evidence" value="ECO:0007669"/>
    <property type="project" value="InterPro"/>
</dbReference>
<evidence type="ECO:0000256" key="1">
    <source>
        <dbReference type="ARBA" id="ARBA00004651"/>
    </source>
</evidence>
<reference evidence="9 10" key="1">
    <citation type="submission" date="2019-08" db="EMBL/GenBank/DDBJ databases">
        <title>Hyperibacter terrae gen. nov., sp. nov. and Hyperibacter viscosus sp. nov., two new members in the family Rhodospirillaceae isolated from the rhizosphere of Hypericum perforatum.</title>
        <authorList>
            <person name="Noviana Z."/>
        </authorList>
    </citation>
    <scope>NUCLEOTIDE SEQUENCE [LARGE SCALE GENOMIC DNA]</scope>
    <source>
        <strain evidence="9 10">R5913</strain>
    </source>
</reference>
<keyword evidence="10" id="KW-1185">Reference proteome</keyword>
<dbReference type="Gene3D" id="1.10.3720.10">
    <property type="entry name" value="MetI-like"/>
    <property type="match status" value="1"/>
</dbReference>
<feature type="domain" description="ABC transmembrane type-1" evidence="8">
    <location>
        <begin position="88"/>
        <end position="281"/>
    </location>
</feature>
<dbReference type="RefSeq" id="WP_151179469.1">
    <property type="nucleotide sequence ID" value="NZ_CP042906.1"/>
</dbReference>
<evidence type="ECO:0000256" key="5">
    <source>
        <dbReference type="ARBA" id="ARBA00022989"/>
    </source>
</evidence>
<dbReference type="AlphaFoldDB" id="A0A5J6MPU6"/>
<feature type="transmembrane region" description="Helical" evidence="7">
    <location>
        <begin position="127"/>
        <end position="145"/>
    </location>
</feature>
<keyword evidence="3" id="KW-1003">Cell membrane</keyword>
<keyword evidence="6 7" id="KW-0472">Membrane</keyword>
<comment type="similarity">
    <text evidence="7">Belongs to the binding-protein-dependent transport system permease family.</text>
</comment>
<evidence type="ECO:0000256" key="3">
    <source>
        <dbReference type="ARBA" id="ARBA00022475"/>
    </source>
</evidence>
<dbReference type="KEGG" id="htq:FRZ44_47160"/>
<accession>A0A5J6MPU6</accession>
<sequence>MAAVTVQPAPRPRARRLRAFWHRTPKSFRIGAFILFVHLVVAVTGPFWAPYGYSQMGAGIPLSGMSWAHPFGIDQLSRDILSRVVYGSHIVILLSLSGTALGLVIGAIVGLLSGYIGGWFDDILQRFIEALISIPFLVLALLAMAAAGPEVAGNPVLVVLVVALVYAPRIARMARAAAIDIATRDYVTVARLRGESPWSVMRRELLPNATSVLLVEFALRAGYAPVLIGSLGFLGFGLRPPTPEWGLMISENRALLMVSPITVLGPGLTLASLVVGLNLFTEGLARILGRSVRLGDR</sequence>
<keyword evidence="2 7" id="KW-0813">Transport</keyword>